<dbReference type="RefSeq" id="WP_007799971.1">
    <property type="nucleotide sequence ID" value="NZ_DS022276.1"/>
</dbReference>
<keyword evidence="2" id="KW-0449">Lipoprotein</keyword>
<proteinExistence type="predicted"/>
<dbReference type="Proteomes" id="UP000006230">
    <property type="component" value="Unassembled WGS sequence"/>
</dbReference>
<dbReference type="OrthoDB" id="7773807at2"/>
<comment type="caution">
    <text evidence="2">The sequence shown here is derived from an EMBL/GenBank/DDBJ whole genome shotgun (WGS) entry which is preliminary data.</text>
</comment>
<sequence>MKKTLSVVIVAGLVLTGCSSSWNPVNWFGQSESVPVNVDPSATGATNPLIPARRASIFRSNTAELYLGSPIETISELLIERRPGGAIIRVTGTANRAGPFEVRLIPDETQTDGDTLAYTMNALQSAGPVNVDADARSVTAAVWLTEQELFGIREVRVAGRSNVLVSRR</sequence>
<feature type="signal peptide" evidence="1">
    <location>
        <begin position="1"/>
        <end position="22"/>
    </location>
</feature>
<evidence type="ECO:0000313" key="3">
    <source>
        <dbReference type="Proteomes" id="UP000006230"/>
    </source>
</evidence>
<evidence type="ECO:0000313" key="2">
    <source>
        <dbReference type="EMBL" id="EAU43544.1"/>
    </source>
</evidence>
<keyword evidence="1" id="KW-0732">Signal</keyword>
<keyword evidence="3" id="KW-1185">Reference proteome</keyword>
<dbReference type="EMBL" id="AATQ01000080">
    <property type="protein sequence ID" value="EAU43544.1"/>
    <property type="molecule type" value="Genomic_DNA"/>
</dbReference>
<dbReference type="HOGENOM" id="CLU_135047_0_0_5"/>
<dbReference type="PROSITE" id="PS51257">
    <property type="entry name" value="PROKAR_LIPOPROTEIN"/>
    <property type="match status" value="1"/>
</dbReference>
<name>Q0FH77_SALBH</name>
<dbReference type="STRING" id="314265.R2601_23435"/>
<dbReference type="eggNOG" id="ENOG5032YYC">
    <property type="taxonomic scope" value="Bacteria"/>
</dbReference>
<dbReference type="AlphaFoldDB" id="Q0FH77"/>
<protein>
    <submittedName>
        <fullName evidence="2">Lipoprotein, putative</fullName>
    </submittedName>
</protein>
<evidence type="ECO:0000256" key="1">
    <source>
        <dbReference type="SAM" id="SignalP"/>
    </source>
</evidence>
<accession>Q0FH77</accession>
<reference evidence="2 3" key="1">
    <citation type="journal article" date="2010" name="J. Bacteriol.">
        <title>Genome sequences of Pelagibaca bermudensis HTCC2601T and Maritimibacter alkaliphilus HTCC2654T, the type strains of two marine Roseobacter genera.</title>
        <authorList>
            <person name="Thrash J.C."/>
            <person name="Cho J.C."/>
            <person name="Ferriera S."/>
            <person name="Johnson J."/>
            <person name="Vergin K.L."/>
            <person name="Giovannoni S.J."/>
        </authorList>
    </citation>
    <scope>NUCLEOTIDE SEQUENCE [LARGE SCALE GENOMIC DNA]</scope>
    <source>
        <strain evidence="3">DSM 26914 / JCM 13377 / KCTC 12554 / HTCC2601</strain>
    </source>
</reference>
<organism evidence="2 3">
    <name type="scientific">Salipiger bermudensis (strain DSM 26914 / JCM 13377 / KCTC 12554 / HTCC2601)</name>
    <name type="common">Pelagibaca bermudensis</name>
    <dbReference type="NCBI Taxonomy" id="314265"/>
    <lineage>
        <taxon>Bacteria</taxon>
        <taxon>Pseudomonadati</taxon>
        <taxon>Pseudomonadota</taxon>
        <taxon>Alphaproteobacteria</taxon>
        <taxon>Rhodobacterales</taxon>
        <taxon>Roseobacteraceae</taxon>
        <taxon>Salipiger</taxon>
    </lineage>
</organism>
<feature type="chain" id="PRO_5004171523" evidence="1">
    <location>
        <begin position="23"/>
        <end position="168"/>
    </location>
</feature>
<gene>
    <name evidence="2" type="ORF">R2601_23435</name>
</gene>